<evidence type="ECO:0000259" key="4">
    <source>
        <dbReference type="PROSITE" id="PS51502"/>
    </source>
</evidence>
<accession>A0A6A5RI08</accession>
<keyword evidence="3" id="KW-0862">Zinc</keyword>
<sequence length="183" mass="20865">MIFSTPITHISLCIRPSTGKPYMFSMRMGQNNSWEPYSKDMTYGFVLEFASQEHLDYYLPHDPMHLELSRNAAPLVEDSVAVEIRDSVLFGPTPQKPVGLEGTWKGACHLEDVRWEVQKPGGGLYSCNYIVPREATTIVRGLGEYAYKGASGKDVHCYFYRRCTGHIYHHRDAMTEKVIVRTL</sequence>
<dbReference type="Gene3D" id="3.30.70.100">
    <property type="match status" value="1"/>
</dbReference>
<evidence type="ECO:0000256" key="2">
    <source>
        <dbReference type="ARBA" id="ARBA00022723"/>
    </source>
</evidence>
<dbReference type="SUPFAM" id="SSF51316">
    <property type="entry name" value="Mss4-like"/>
    <property type="match status" value="1"/>
</dbReference>
<comment type="similarity">
    <text evidence="1">Belongs to the Gfa family.</text>
</comment>
<evidence type="ECO:0000313" key="6">
    <source>
        <dbReference type="Proteomes" id="UP000800082"/>
    </source>
</evidence>
<dbReference type="GeneID" id="54344338"/>
<dbReference type="GO" id="GO:0016846">
    <property type="term" value="F:carbon-sulfur lyase activity"/>
    <property type="evidence" value="ECO:0007669"/>
    <property type="project" value="InterPro"/>
</dbReference>
<keyword evidence="6" id="KW-1185">Reference proteome</keyword>
<gene>
    <name evidence="5" type="ORF">M421DRAFT_101831</name>
</gene>
<organism evidence="5 6">
    <name type="scientific">Didymella exigua CBS 183.55</name>
    <dbReference type="NCBI Taxonomy" id="1150837"/>
    <lineage>
        <taxon>Eukaryota</taxon>
        <taxon>Fungi</taxon>
        <taxon>Dikarya</taxon>
        <taxon>Ascomycota</taxon>
        <taxon>Pezizomycotina</taxon>
        <taxon>Dothideomycetes</taxon>
        <taxon>Pleosporomycetidae</taxon>
        <taxon>Pleosporales</taxon>
        <taxon>Pleosporineae</taxon>
        <taxon>Didymellaceae</taxon>
        <taxon>Didymella</taxon>
    </lineage>
</organism>
<dbReference type="OrthoDB" id="1601230at2759"/>
<dbReference type="InterPro" id="IPR013097">
    <property type="entry name" value="Dabb"/>
</dbReference>
<evidence type="ECO:0000256" key="3">
    <source>
        <dbReference type="ARBA" id="ARBA00022833"/>
    </source>
</evidence>
<dbReference type="InterPro" id="IPR011008">
    <property type="entry name" value="Dimeric_a/b-barrel"/>
</dbReference>
<evidence type="ECO:0000313" key="5">
    <source>
        <dbReference type="EMBL" id="KAF1927432.1"/>
    </source>
</evidence>
<dbReference type="InterPro" id="IPR011057">
    <property type="entry name" value="Mss4-like_sf"/>
</dbReference>
<feature type="domain" description="Stress-response A/B barrel" evidence="4">
    <location>
        <begin position="1"/>
        <end position="84"/>
    </location>
</feature>
<keyword evidence="2" id="KW-0479">Metal-binding</keyword>
<name>A0A6A5RI08_9PLEO</name>
<dbReference type="GO" id="GO:0046872">
    <property type="term" value="F:metal ion binding"/>
    <property type="evidence" value="ECO:0007669"/>
    <property type="project" value="UniProtKB-KW"/>
</dbReference>
<proteinExistence type="inferred from homology"/>
<dbReference type="PROSITE" id="PS51502">
    <property type="entry name" value="S_R_A_B_BARREL"/>
    <property type="match status" value="1"/>
</dbReference>
<dbReference type="Pfam" id="PF07876">
    <property type="entry name" value="Dabb"/>
    <property type="match status" value="1"/>
</dbReference>
<dbReference type="EMBL" id="ML978972">
    <property type="protein sequence ID" value="KAF1927432.1"/>
    <property type="molecule type" value="Genomic_DNA"/>
</dbReference>
<evidence type="ECO:0000256" key="1">
    <source>
        <dbReference type="ARBA" id="ARBA00005495"/>
    </source>
</evidence>
<reference evidence="5" key="1">
    <citation type="journal article" date="2020" name="Stud. Mycol.">
        <title>101 Dothideomycetes genomes: a test case for predicting lifestyles and emergence of pathogens.</title>
        <authorList>
            <person name="Haridas S."/>
            <person name="Albert R."/>
            <person name="Binder M."/>
            <person name="Bloem J."/>
            <person name="Labutti K."/>
            <person name="Salamov A."/>
            <person name="Andreopoulos B."/>
            <person name="Baker S."/>
            <person name="Barry K."/>
            <person name="Bills G."/>
            <person name="Bluhm B."/>
            <person name="Cannon C."/>
            <person name="Castanera R."/>
            <person name="Culley D."/>
            <person name="Daum C."/>
            <person name="Ezra D."/>
            <person name="Gonzalez J."/>
            <person name="Henrissat B."/>
            <person name="Kuo A."/>
            <person name="Liang C."/>
            <person name="Lipzen A."/>
            <person name="Lutzoni F."/>
            <person name="Magnuson J."/>
            <person name="Mondo S."/>
            <person name="Nolan M."/>
            <person name="Ohm R."/>
            <person name="Pangilinan J."/>
            <person name="Park H.-J."/>
            <person name="Ramirez L."/>
            <person name="Alfaro M."/>
            <person name="Sun H."/>
            <person name="Tritt A."/>
            <person name="Yoshinaga Y."/>
            <person name="Zwiers L.-H."/>
            <person name="Turgeon B."/>
            <person name="Goodwin S."/>
            <person name="Spatafora J."/>
            <person name="Crous P."/>
            <person name="Grigoriev I."/>
        </authorList>
    </citation>
    <scope>NUCLEOTIDE SEQUENCE</scope>
    <source>
        <strain evidence="5">CBS 183.55</strain>
    </source>
</reference>
<dbReference type="Pfam" id="PF04828">
    <property type="entry name" value="GFA"/>
    <property type="match status" value="1"/>
</dbReference>
<dbReference type="AlphaFoldDB" id="A0A6A5RI08"/>
<dbReference type="RefSeq" id="XP_033447684.1">
    <property type="nucleotide sequence ID" value="XM_033586692.1"/>
</dbReference>
<protein>
    <recommendedName>
        <fullName evidence="4">Stress-response A/B barrel domain-containing protein</fullName>
    </recommendedName>
</protein>
<dbReference type="InterPro" id="IPR006913">
    <property type="entry name" value="CENP-V/GFA"/>
</dbReference>
<dbReference type="Proteomes" id="UP000800082">
    <property type="component" value="Unassembled WGS sequence"/>
</dbReference>
<dbReference type="SUPFAM" id="SSF54909">
    <property type="entry name" value="Dimeric alpha+beta barrel"/>
    <property type="match status" value="1"/>
</dbReference>